<dbReference type="RefSeq" id="WP_056959013.1">
    <property type="nucleotide sequence ID" value="NZ_AYYN01000067.1"/>
</dbReference>
<reference evidence="1 2" key="1">
    <citation type="journal article" date="2015" name="Genome Announc.">
        <title>Expanding the biotechnology potential of lactobacilli through comparative genomics of 213 strains and associated genera.</title>
        <authorList>
            <person name="Sun Z."/>
            <person name="Harris H.M."/>
            <person name="McCann A."/>
            <person name="Guo C."/>
            <person name="Argimon S."/>
            <person name="Zhang W."/>
            <person name="Yang X."/>
            <person name="Jeffery I.B."/>
            <person name="Cooney J.C."/>
            <person name="Kagawa T.F."/>
            <person name="Liu W."/>
            <person name="Song Y."/>
            <person name="Salvetti E."/>
            <person name="Wrobel A."/>
            <person name="Rasinkangas P."/>
            <person name="Parkhill J."/>
            <person name="Rea M.C."/>
            <person name="O'Sullivan O."/>
            <person name="Ritari J."/>
            <person name="Douillard F.P."/>
            <person name="Paul Ross R."/>
            <person name="Yang R."/>
            <person name="Briner A.E."/>
            <person name="Felis G.E."/>
            <person name="de Vos W.M."/>
            <person name="Barrangou R."/>
            <person name="Klaenhammer T.R."/>
            <person name="Caufield P.W."/>
            <person name="Cui Y."/>
            <person name="Zhang H."/>
            <person name="O'Toole P.W."/>
        </authorList>
    </citation>
    <scope>NUCLEOTIDE SEQUENCE [LARGE SCALE GENOMIC DNA]</scope>
    <source>
        <strain evidence="1 2">DSM 20452</strain>
    </source>
</reference>
<organism evidence="1 2">
    <name type="scientific">Ligilactobacillus murinus DSM 20452 = NBRC 14221</name>
    <dbReference type="NCBI Taxonomy" id="1423772"/>
    <lineage>
        <taxon>Bacteria</taxon>
        <taxon>Bacillati</taxon>
        <taxon>Bacillota</taxon>
        <taxon>Bacilli</taxon>
        <taxon>Lactobacillales</taxon>
        <taxon>Lactobacillaceae</taxon>
        <taxon>Ligilactobacillus</taxon>
    </lineage>
</organism>
<evidence type="ECO:0000313" key="2">
    <source>
        <dbReference type="Proteomes" id="UP000051612"/>
    </source>
</evidence>
<dbReference type="Proteomes" id="UP000051612">
    <property type="component" value="Unassembled WGS sequence"/>
</dbReference>
<dbReference type="NCBIfam" id="TIGR03713">
    <property type="entry name" value="acc_sec_asp1"/>
    <property type="match status" value="1"/>
</dbReference>
<name>A0A0R2BG47_9LACO</name>
<dbReference type="Pfam" id="PF16993">
    <property type="entry name" value="Asp1"/>
    <property type="match status" value="1"/>
</dbReference>
<dbReference type="AlphaFoldDB" id="A0A0R2BG47"/>
<accession>A0A0R2BG47</accession>
<protein>
    <recommendedName>
        <fullName evidence="3">Accessory Sec system protein Asp1</fullName>
    </recommendedName>
</protein>
<dbReference type="EMBL" id="AYYN01000067">
    <property type="protein sequence ID" value="KRM75371.1"/>
    <property type="molecule type" value="Genomic_DNA"/>
</dbReference>
<dbReference type="PATRIC" id="fig|1423772.3.peg.175"/>
<sequence>MYYFIPAWFKNNERSFYNVAKPWYRDSKKIEFDDSINQIKMFEQAGTAVKLLIIGYMPNLRSFLQRQELDETAYLSIFDELQGISLQGTRRIMVNDLKFPTDAEFVYTPFRIMVYHKEQLYAKVDIGTLGEILTVTRPTKQYVFDDRGFLSSILYTTAEGTPLRQEYLNLAGEVRFIEDLQSGKVQIAPAFLKNFKYSEYENIQALVTEKFNQFLQQVTNEDAFVLAAGGQRTKLALEQINGPKIIMSYFTGRNKELAPLQAEPVAKAYLAVADTQATADLIAPLYSAEKIKVVTPFDTRLRLGHSQRLAKDWLLFLVDEIAASALDQALSQILELMRQQPKLGLELGVFRRDDVNLHNLRAQILTKAPDFKVTLPDDEKEAENQLEEKKYAGEVHLFYLDTENEIVRALDRARVLIDLGTPPDLYAQIAAISAGVPQIVLHAEQLVEHEKNGLVLQGNINNLTKAIKYYTQELKYWNEAMMYAVAKISELTGGNLAKRWQTWLEQSE</sequence>
<gene>
    <name evidence="1" type="ORF">FC48_GL000161</name>
</gene>
<dbReference type="InterPro" id="IPR022372">
    <property type="entry name" value="Accessory_SS_Asp1"/>
</dbReference>
<comment type="caution">
    <text evidence="1">The sequence shown here is derived from an EMBL/GenBank/DDBJ whole genome shotgun (WGS) entry which is preliminary data.</text>
</comment>
<dbReference type="GO" id="GO:0015031">
    <property type="term" value="P:protein transport"/>
    <property type="evidence" value="ECO:0007669"/>
    <property type="project" value="InterPro"/>
</dbReference>
<evidence type="ECO:0008006" key="3">
    <source>
        <dbReference type="Google" id="ProtNLM"/>
    </source>
</evidence>
<proteinExistence type="predicted"/>
<evidence type="ECO:0000313" key="1">
    <source>
        <dbReference type="EMBL" id="KRM75371.1"/>
    </source>
</evidence>